<name>C9MMP9_9BACT</name>
<dbReference type="GO" id="GO:0003677">
    <property type="term" value="F:DNA binding"/>
    <property type="evidence" value="ECO:0007669"/>
    <property type="project" value="UniProtKB-UniRule"/>
</dbReference>
<evidence type="ECO:0000313" key="7">
    <source>
        <dbReference type="EMBL" id="EEX19260.1"/>
    </source>
</evidence>
<proteinExistence type="inferred from homology"/>
<dbReference type="Pfam" id="PF00872">
    <property type="entry name" value="Transposase_mut"/>
    <property type="match status" value="1"/>
</dbReference>
<dbReference type="GO" id="GO:0004803">
    <property type="term" value="F:transposase activity"/>
    <property type="evidence" value="ECO:0007669"/>
    <property type="project" value="UniProtKB-UniRule"/>
</dbReference>
<protein>
    <recommendedName>
        <fullName evidence="6">Mutator family transposase</fullName>
    </recommendedName>
</protein>
<dbReference type="InterPro" id="IPR001207">
    <property type="entry name" value="Transposase_mutator"/>
</dbReference>
<evidence type="ECO:0000256" key="5">
    <source>
        <dbReference type="ARBA" id="ARBA00023172"/>
    </source>
</evidence>
<organism evidence="7 8">
    <name type="scientific">Prevotella veroralis F0319</name>
    <dbReference type="NCBI Taxonomy" id="649761"/>
    <lineage>
        <taxon>Bacteria</taxon>
        <taxon>Pseudomonadati</taxon>
        <taxon>Bacteroidota</taxon>
        <taxon>Bacteroidia</taxon>
        <taxon>Bacteroidales</taxon>
        <taxon>Prevotellaceae</taxon>
        <taxon>Prevotella</taxon>
    </lineage>
</organism>
<sequence>MELTQLQISEILSNYTSSSEGFVTLQSLIMNSLMKHERDLFVNENAHEQCNDFRSRRWYSLGFEFSLRIPRSRSGNFYPVLLGLIRSESEERAKLFNLLYTKGLTTEQIGEISETIYGRTYSKQQVSYLSTSCREDVNQWLNRSLSSHYLAVYIDDATFIATRRDKQVSKEAYYTILGVLEDGSREVLSVVNHPTEGAICWKEELEMLKERGVTQIDLVVSDALQGIQNAVCAAFPQASHQFCVAHIKRQILNCVSHKDKPQIAEELNEVFALEDKEMKSLLGYEQFITFVAKWEKKYPILKKYKAERDIAYFTYMDFPVQVQRCNIRLTGLKDLIENIREP</sequence>
<evidence type="ECO:0000313" key="8">
    <source>
        <dbReference type="Proteomes" id="UP000003327"/>
    </source>
</evidence>
<comment type="caution">
    <text evidence="7">The sequence shown here is derived from an EMBL/GenBank/DDBJ whole genome shotgun (WGS) entry which is preliminary data.</text>
</comment>
<evidence type="ECO:0000256" key="1">
    <source>
        <dbReference type="ARBA" id="ARBA00002190"/>
    </source>
</evidence>
<gene>
    <name evidence="7" type="ORF">HMPREF0973_00882</name>
</gene>
<evidence type="ECO:0000256" key="4">
    <source>
        <dbReference type="ARBA" id="ARBA00023125"/>
    </source>
</evidence>
<keyword evidence="5 6" id="KW-0233">DNA recombination</keyword>
<evidence type="ECO:0000256" key="6">
    <source>
        <dbReference type="RuleBase" id="RU365089"/>
    </source>
</evidence>
<keyword evidence="4 6" id="KW-0238">DNA-binding</keyword>
<accession>C9MMP9</accession>
<dbReference type="PROSITE" id="PS01007">
    <property type="entry name" value="TRANSPOSASE_MUTATOR"/>
    <property type="match status" value="1"/>
</dbReference>
<evidence type="ECO:0000256" key="3">
    <source>
        <dbReference type="ARBA" id="ARBA00022578"/>
    </source>
</evidence>
<evidence type="ECO:0000256" key="2">
    <source>
        <dbReference type="ARBA" id="ARBA00010961"/>
    </source>
</evidence>
<comment type="function">
    <text evidence="1 6">Required for the transposition of the insertion element.</text>
</comment>
<dbReference type="PANTHER" id="PTHR33217">
    <property type="entry name" value="TRANSPOSASE FOR INSERTION SEQUENCE ELEMENT IS1081"/>
    <property type="match status" value="1"/>
</dbReference>
<keyword evidence="6" id="KW-0814">Transposable element</keyword>
<dbReference type="PANTHER" id="PTHR33217:SF8">
    <property type="entry name" value="MUTATOR FAMILY TRANSPOSASE"/>
    <property type="match status" value="1"/>
</dbReference>
<reference evidence="7 8" key="1">
    <citation type="submission" date="2009-09" db="EMBL/GenBank/DDBJ databases">
        <authorList>
            <person name="Weinstock G."/>
            <person name="Sodergren E."/>
            <person name="Clifton S."/>
            <person name="Fulton L."/>
            <person name="Fulton B."/>
            <person name="Courtney L."/>
            <person name="Fronick C."/>
            <person name="Harrison M."/>
            <person name="Strong C."/>
            <person name="Farmer C."/>
            <person name="Delahaunty K."/>
            <person name="Markovic C."/>
            <person name="Hall O."/>
            <person name="Minx P."/>
            <person name="Tomlinson C."/>
            <person name="Mitreva M."/>
            <person name="Nelson J."/>
            <person name="Hou S."/>
            <person name="Wollam A."/>
            <person name="Pepin K.H."/>
            <person name="Johnson M."/>
            <person name="Bhonagiri V."/>
            <person name="Nash W.E."/>
            <person name="Warren W."/>
            <person name="Chinwalla A."/>
            <person name="Mardis E.R."/>
            <person name="Wilson R.K."/>
        </authorList>
    </citation>
    <scope>NUCLEOTIDE SEQUENCE [LARGE SCALE GENOMIC DNA]</scope>
    <source>
        <strain evidence="7 8">F0319</strain>
    </source>
</reference>
<dbReference type="Proteomes" id="UP000003327">
    <property type="component" value="Unassembled WGS sequence"/>
</dbReference>
<dbReference type="HOGENOM" id="CLU_036805_2_0_10"/>
<keyword evidence="3 6" id="KW-0815">Transposition</keyword>
<dbReference type="EMBL" id="ACVA01000018">
    <property type="protein sequence ID" value="EEX19260.1"/>
    <property type="molecule type" value="Genomic_DNA"/>
</dbReference>
<dbReference type="AlphaFoldDB" id="C9MMP9"/>
<comment type="similarity">
    <text evidence="2 6">Belongs to the transposase mutator family.</text>
</comment>
<dbReference type="STRING" id="649761.HMPREF0973_00882"/>
<keyword evidence="8" id="KW-1185">Reference proteome</keyword>
<dbReference type="eggNOG" id="COG3328">
    <property type="taxonomic scope" value="Bacteria"/>
</dbReference>
<dbReference type="GO" id="GO:0006313">
    <property type="term" value="P:DNA transposition"/>
    <property type="evidence" value="ECO:0007669"/>
    <property type="project" value="UniProtKB-UniRule"/>
</dbReference>